<evidence type="ECO:0000256" key="6">
    <source>
        <dbReference type="ARBA" id="ARBA00023163"/>
    </source>
</evidence>
<dbReference type="PANTHER" id="PTHR11850">
    <property type="entry name" value="HOMEOBOX PROTEIN TRANSCRIPTION FACTORS"/>
    <property type="match status" value="1"/>
</dbReference>
<comment type="similarity">
    <text evidence="2">Belongs to the TALE/BELL homeobox family.</text>
</comment>
<reference evidence="11" key="1">
    <citation type="journal article" date="2015" name="Nat. Genet.">
        <title>The pineapple genome and the evolution of CAM photosynthesis.</title>
        <authorList>
            <person name="Ming R."/>
            <person name="VanBuren R."/>
            <person name="Wai C.M."/>
            <person name="Tang H."/>
            <person name="Schatz M.C."/>
            <person name="Bowers J.E."/>
            <person name="Lyons E."/>
            <person name="Wang M.L."/>
            <person name="Chen J."/>
            <person name="Biggers E."/>
            <person name="Zhang J."/>
            <person name="Huang L."/>
            <person name="Zhang L."/>
            <person name="Miao W."/>
            <person name="Zhang J."/>
            <person name="Ye Z."/>
            <person name="Miao C."/>
            <person name="Lin Z."/>
            <person name="Wang H."/>
            <person name="Zhou H."/>
            <person name="Yim W.C."/>
            <person name="Priest H.D."/>
            <person name="Zheng C."/>
            <person name="Woodhouse M."/>
            <person name="Edger P.P."/>
            <person name="Guyot R."/>
            <person name="Guo H.B."/>
            <person name="Guo H."/>
            <person name="Zheng G."/>
            <person name="Singh R."/>
            <person name="Sharma A."/>
            <person name="Min X."/>
            <person name="Zheng Y."/>
            <person name="Lee H."/>
            <person name="Gurtowski J."/>
            <person name="Sedlazeck F.J."/>
            <person name="Harkess A."/>
            <person name="McKain M.R."/>
            <person name="Liao Z."/>
            <person name="Fang J."/>
            <person name="Liu J."/>
            <person name="Zhang X."/>
            <person name="Zhang Q."/>
            <person name="Hu W."/>
            <person name="Qin Y."/>
            <person name="Wang K."/>
            <person name="Chen L.Y."/>
            <person name="Shirley N."/>
            <person name="Lin Y.R."/>
            <person name="Liu L.Y."/>
            <person name="Hernandez A.G."/>
            <person name="Wright C.L."/>
            <person name="Bulone V."/>
            <person name="Tuskan G.A."/>
            <person name="Heath K."/>
            <person name="Zee F."/>
            <person name="Moore P.H."/>
            <person name="Sunkar R."/>
            <person name="Leebens-Mack J.H."/>
            <person name="Mockler T."/>
            <person name="Bennetzen J.L."/>
            <person name="Freeling M."/>
            <person name="Sankoff D."/>
            <person name="Paterson A.H."/>
            <person name="Zhu X."/>
            <person name="Yang X."/>
            <person name="Smith J.A."/>
            <person name="Cushman J.C."/>
            <person name="Paull R.E."/>
            <person name="Yu Q."/>
        </authorList>
    </citation>
    <scope>NUCLEOTIDE SEQUENCE [LARGE SCALE GENOMIC DNA]</scope>
    <source>
        <strain evidence="11">cv. F153</strain>
    </source>
</reference>
<dbReference type="GeneID" id="109728704"/>
<dbReference type="SUPFAM" id="SSF46689">
    <property type="entry name" value="Homeodomain-like"/>
    <property type="match status" value="1"/>
</dbReference>
<dbReference type="InterPro" id="IPR050224">
    <property type="entry name" value="TALE_homeobox"/>
</dbReference>
<keyword evidence="4 8" id="KW-0238">DNA-binding</keyword>
<feature type="compositionally biased region" description="Pro residues" evidence="9">
    <location>
        <begin position="422"/>
        <end position="436"/>
    </location>
</feature>
<dbReference type="InterPro" id="IPR008422">
    <property type="entry name" value="KN_HD"/>
</dbReference>
<reference evidence="12" key="2">
    <citation type="submission" date="2025-08" db="UniProtKB">
        <authorList>
            <consortium name="RefSeq"/>
        </authorList>
    </citation>
    <scope>IDENTIFICATION</scope>
    <source>
        <tissue evidence="12">Leaf</tissue>
    </source>
</reference>
<gene>
    <name evidence="12" type="primary">LOC109728704</name>
</gene>
<evidence type="ECO:0000256" key="5">
    <source>
        <dbReference type="ARBA" id="ARBA00023155"/>
    </source>
</evidence>
<dbReference type="InterPro" id="IPR006563">
    <property type="entry name" value="POX_dom"/>
</dbReference>
<dbReference type="GO" id="GO:0003677">
    <property type="term" value="F:DNA binding"/>
    <property type="evidence" value="ECO:0007669"/>
    <property type="project" value="UniProtKB-UniRule"/>
</dbReference>
<dbReference type="InterPro" id="IPR009057">
    <property type="entry name" value="Homeodomain-like_sf"/>
</dbReference>
<dbReference type="Pfam" id="PF07526">
    <property type="entry name" value="POX"/>
    <property type="match status" value="1"/>
</dbReference>
<dbReference type="FunFam" id="1.10.10.60:FF:000083">
    <property type="entry name" value="BEL1-like homeodomain protein 4"/>
    <property type="match status" value="1"/>
</dbReference>
<feature type="domain" description="Homeobox" evidence="10">
    <location>
        <begin position="325"/>
        <end position="388"/>
    </location>
</feature>
<accession>A0A6P5H4P4</accession>
<feature type="region of interest" description="Disordered" evidence="9">
    <location>
        <begin position="175"/>
        <end position="200"/>
    </location>
</feature>
<evidence type="ECO:0000256" key="4">
    <source>
        <dbReference type="ARBA" id="ARBA00023125"/>
    </source>
</evidence>
<evidence type="ECO:0000256" key="3">
    <source>
        <dbReference type="ARBA" id="ARBA00023015"/>
    </source>
</evidence>
<organism evidence="11 12">
    <name type="scientific">Ananas comosus</name>
    <name type="common">Pineapple</name>
    <name type="synonym">Ananas ananas</name>
    <dbReference type="NCBI Taxonomy" id="4615"/>
    <lineage>
        <taxon>Eukaryota</taxon>
        <taxon>Viridiplantae</taxon>
        <taxon>Streptophyta</taxon>
        <taxon>Embryophyta</taxon>
        <taxon>Tracheophyta</taxon>
        <taxon>Spermatophyta</taxon>
        <taxon>Magnoliopsida</taxon>
        <taxon>Liliopsida</taxon>
        <taxon>Poales</taxon>
        <taxon>Bromeliaceae</taxon>
        <taxon>Bromelioideae</taxon>
        <taxon>Ananas</taxon>
    </lineage>
</organism>
<dbReference type="Proteomes" id="UP000515123">
    <property type="component" value="Linkage group 24"/>
</dbReference>
<dbReference type="GO" id="GO:0005634">
    <property type="term" value="C:nucleus"/>
    <property type="evidence" value="ECO:0007669"/>
    <property type="project" value="UniProtKB-SubCell"/>
</dbReference>
<comment type="subcellular location">
    <subcellularLocation>
        <location evidence="1 8">Nucleus</location>
    </subcellularLocation>
</comment>
<dbReference type="SMART" id="SM00389">
    <property type="entry name" value="HOX"/>
    <property type="match status" value="1"/>
</dbReference>
<protein>
    <submittedName>
        <fullName evidence="12">Homeobox protein BEL1 homolog</fullName>
    </submittedName>
</protein>
<dbReference type="CDD" id="cd00086">
    <property type="entry name" value="homeodomain"/>
    <property type="match status" value="1"/>
</dbReference>
<dbReference type="Pfam" id="PF05920">
    <property type="entry name" value="Homeobox_KN"/>
    <property type="match status" value="1"/>
</dbReference>
<feature type="region of interest" description="Disordered" evidence="9">
    <location>
        <begin position="397"/>
        <end position="465"/>
    </location>
</feature>
<dbReference type="RefSeq" id="XP_020114777.1">
    <property type="nucleotide sequence ID" value="XM_020259188.1"/>
</dbReference>
<dbReference type="GO" id="GO:0006355">
    <property type="term" value="P:regulation of DNA-templated transcription"/>
    <property type="evidence" value="ECO:0007669"/>
    <property type="project" value="InterPro"/>
</dbReference>
<evidence type="ECO:0000256" key="7">
    <source>
        <dbReference type="ARBA" id="ARBA00023242"/>
    </source>
</evidence>
<dbReference type="OrthoDB" id="10056939at2759"/>
<keyword evidence="3" id="KW-0805">Transcription regulation</keyword>
<keyword evidence="6" id="KW-0804">Transcription</keyword>
<dbReference type="Gene3D" id="1.10.10.60">
    <property type="entry name" value="Homeodomain-like"/>
    <property type="match status" value="1"/>
</dbReference>
<keyword evidence="11" id="KW-1185">Reference proteome</keyword>
<evidence type="ECO:0000256" key="9">
    <source>
        <dbReference type="SAM" id="MobiDB-lite"/>
    </source>
</evidence>
<feature type="compositionally biased region" description="Polar residues" evidence="9">
    <location>
        <begin position="405"/>
        <end position="421"/>
    </location>
</feature>
<keyword evidence="7 8" id="KW-0539">Nucleus</keyword>
<feature type="DNA-binding region" description="Homeobox" evidence="8">
    <location>
        <begin position="327"/>
        <end position="389"/>
    </location>
</feature>
<evidence type="ECO:0000259" key="10">
    <source>
        <dbReference type="PROSITE" id="PS50071"/>
    </source>
</evidence>
<dbReference type="SMART" id="SM00574">
    <property type="entry name" value="POX"/>
    <property type="match status" value="1"/>
</dbReference>
<evidence type="ECO:0000256" key="8">
    <source>
        <dbReference type="PROSITE-ProRule" id="PRU00108"/>
    </source>
</evidence>
<dbReference type="InterPro" id="IPR001356">
    <property type="entry name" value="HD"/>
</dbReference>
<evidence type="ECO:0000313" key="12">
    <source>
        <dbReference type="RefSeq" id="XP_020114777.1"/>
    </source>
</evidence>
<keyword evidence="5 8" id="KW-0371">Homeobox</keyword>
<sequence length="565" mass="62927">MMAHESNYTDFPSNPTTMHGFDSNHDLFAIQAASGLDMVGFSSKQHQIISSNHVRGFFPKELSNIASSVSPWPIDDTAIRHHSGGLSLSLSNPRPSSDAFGLAHDQPFNQGDASHNHHGLLSRASASASHQQQLLMHEGMRAFHSQQTFQLGSSKYMIPARELLNEFCSLGGDQSSLMKKPQKSTSQWEEGASSSSTSWGHQSLHSLDLLELQKRRAKLFTMLEEVDRRYRKYCEQMRAVVSSFEAVAGGGAAAVYSKLASRAMSRHFRCLRDAIVGQIRATKKAMGEKEPVAPGMTRGETPRLKILDQCLRQQKAFQQGSFMETHPWRPQRGLPERSVSILRAWLFEHFLHPYPNDVDKHILSRQTGLSRSQVSNWFINARVRLWKPMVEEMYMEEMKEQEKQSSNLATGHQDTTTNQNPNPKPHPGLDQKPPPGRHLIPNSDSLSSVVNGGHSRDQGENATMKSARHHDIAANFGMEDWDFPSYNNGGHNLGSSVSLTLGLQQHNGGGMSLSFAPPPEQSTLLFARDHIDDNQPVHFSMLDGEAQALPYRDLMGAQLLHDMAG</sequence>
<name>A0A6P5H4P4_ANACO</name>
<evidence type="ECO:0000256" key="2">
    <source>
        <dbReference type="ARBA" id="ARBA00006454"/>
    </source>
</evidence>
<dbReference type="Gramene" id="Aco013230.1.mrna1">
    <property type="protein sequence ID" value="Aco013230.1.mrna1"/>
    <property type="gene ID" value="Aco013230.1.path1"/>
</dbReference>
<proteinExistence type="inferred from homology"/>
<dbReference type="AlphaFoldDB" id="A0A6P5H4P4"/>
<dbReference type="PROSITE" id="PS50071">
    <property type="entry name" value="HOMEOBOX_2"/>
    <property type="match status" value="1"/>
</dbReference>
<evidence type="ECO:0000313" key="11">
    <source>
        <dbReference type="Proteomes" id="UP000515123"/>
    </source>
</evidence>
<evidence type="ECO:0000256" key="1">
    <source>
        <dbReference type="ARBA" id="ARBA00004123"/>
    </source>
</evidence>